<evidence type="ECO:0000256" key="3">
    <source>
        <dbReference type="ARBA" id="ARBA00022741"/>
    </source>
</evidence>
<name>A0A1V8T655_9PEZI</name>
<dbReference type="FunFam" id="3.40.50.300:FF:001152">
    <property type="entry name" value="tRNA-splicing endonuclease, putative"/>
    <property type="match status" value="1"/>
</dbReference>
<feature type="domain" description="DNA2/NAM7 helicase helicase" evidence="10">
    <location>
        <begin position="1296"/>
        <end position="1587"/>
    </location>
</feature>
<feature type="region of interest" description="Disordered" evidence="8">
    <location>
        <begin position="1018"/>
        <end position="1068"/>
    </location>
</feature>
<feature type="compositionally biased region" description="Acidic residues" evidence="8">
    <location>
        <begin position="1024"/>
        <end position="1033"/>
    </location>
</feature>
<keyword evidence="4" id="KW-0378">Hydrolase</keyword>
<sequence length="2009" mass="222688">MAEIVQKVQDLTSLPLETHWFCPRCREDEHGVYFDEDCLGSVAVETPEAKAARSLSIDEARSRTTLVLEACTIFAFDGPEAQEYQAQLRKGLQVQLTRCDVCVREYHRSRAQLRTMLDALYDGNQVEEFMRRFDDMNIARINVGLDSATDMLHDLPPDMRNIAAAGETGMYALFEALNCWPYLLDEESLRDHFDKPFSLVQSKKKIKLPSYAPGMVSFLYSPNNDRSTWAFKNLSGIKRSLCSTEFDFAVKPALEKAMRFVNISMLDAKFLPKFWQATTLLLQKMTKDLVANNLRSMDANIYRVSLEHFQVPSTHLGNLTKAYQILLELNPHVFWEAMGDVTSKQLVEQIFKAPSLEHMMTTTEETEPLKLEEKLAWIAPFLRSVKPANIVEPVRVLLQQLLKRCQEKRYSLYARDMTYEFGLHALVTALAILREHVRGGPVLTNMIELVSDEHIATIMEALDGIENLDEMHAIDPAKTQALLIVQHLLAIDLQNLTFDQATILQTRKVDYELGISSLRCWKMCMRAVRAGHGTLVLAILTGLQGLLPLETFASRQVQAAPLQAKNWNSALAKVVNHTNDDFLERLQSFAPDQVVEIFADQDGANGIMSLILNGDDQIHYKAMSLLKTLTGEDSRRDSLRHVVVNFPGHTLRAISSAAAAICKARAFTPIRTALKICTDVFSCLCDSSDGVLRSGKQLSENDLDALKAYWDVTWRTLGVIFENTEHWSNLGYEKQVMQTFCRETMDFADFAFDQYAVISSALQQKKNDSSSNLGRLLLVPPKNAFAAIVRWLRLRDDYLVDKAVSFTTKMLLRLHEVGITAAIHAREIIENVLVDRTKTRLSMNQKAGLQRAYETHFDVPAMPTEVIDLDVDPVTALKQGSLQDWASASSSRSATPVGKVKKSGGIDFDAWNKNKSSTDVQNETRKMMAEIAPTSEAFKKRQEAARAKLGKPAIGPATVRGAQQSNTDFLAKRKKEKEEAEKRRAAAVAGAKGVGIGSGVSGLGDLGKDHTMKGQAVFASSDESSSDDEDDELFGGKVKGKVSRGAPDVNPHGAVGLKPEQKAGPTRIHRTARSMKDMRARLAPDLGPLHREILKWDFFHDGDYPPGSSDHQFERVTNSYSNSTSYQSAFQPLLTLEAWQQMVKAREENQDKPYEIKVISRSNVDNFIEISSPISKIENRELSLQEGDIILLSTSKNPTSAPDAPHCLARIFRVKRQKVLEIVYRLVGGTLAPALQMPAVVFGVKVQSITPLEREYGALQGLQYYDLCNQITMAKPSPRNTYSEKQVAALQDVYNVNAAQSEAINAALSNDGFSLIQGPPGSGKTKTIVAIVGGLLSSSLGSTSSNGTTRVAVPGQKPVVDSGGASKKLMVCAPSNAAVDEIVMRLKNGVKTKTGRQHAINIVRIGRSDAINSNVQDVTMDELVAKHLGGSGDDQKQRQKNELLYKEHQKVSAELRDLYEQRDSGKVEGKAQKDLLETIVSVRKRKNELGMSIDASKDQEKSAGREAELSKKRAQQAVLDKAHVICATLSGSGHDMFQNLNIEFETVIIDEAAQCVEMSSLIPLKYGCIKCIMVGDPKQLPPTVFSKEAARFQYEQSLFVRMQNNFADRVHLLDTQYRMHPDISIFPSRTFYDSLLKDGDGMAGLRQKPWHSSSLLAPYRFYDVNGQHSAAPKGHSLINIAEIDVAIALYSRLLTDFDNYDFSGRIGIITPYKSQLRALKDRFSSRFGNDVLDSVEFNTTDAFQGRESEIIIFSCVRASPGGGIGFLQDIRRMNVGLTRAKSSLWVLGNSESLSRGQYWRKLVDDARARDSLIGGNLSQMLQKESSAYPADSVKTVSMHDVPAPRSSMQQQQLPGSTSRVPPVNGAHVPHTAVAPTIPHVNGSHPPRPHTNGSHMEGVTYKYEDRVAAANTKKRPALDNDQASSKPRIDASGDVDMVDAEPPRESTRSFPAQVDGAMSRAETPLSGGEMAKPTPKIEKGVTKKANVVAPAPQPIMRKKKAADPFMPKKR</sequence>
<evidence type="ECO:0000256" key="7">
    <source>
        <dbReference type="ARBA" id="ARBA00023242"/>
    </source>
</evidence>
<dbReference type="FunCoup" id="A0A1V8T655">
    <property type="interactions" value="515"/>
</dbReference>
<evidence type="ECO:0008006" key="15">
    <source>
        <dbReference type="Google" id="ProtNLM"/>
    </source>
</evidence>
<accession>A0A1V8T655</accession>
<dbReference type="GO" id="GO:0005694">
    <property type="term" value="C:chromosome"/>
    <property type="evidence" value="ECO:0007669"/>
    <property type="project" value="UniProtKB-ARBA"/>
</dbReference>
<dbReference type="InterPro" id="IPR041679">
    <property type="entry name" value="DNA2/NAM7-like_C"/>
</dbReference>
<dbReference type="Pfam" id="PF13086">
    <property type="entry name" value="AAA_11"/>
    <property type="match status" value="1"/>
</dbReference>
<keyword evidence="5" id="KW-0347">Helicase</keyword>
<organism evidence="13 14">
    <name type="scientific">Cryoendolithus antarcticus</name>
    <dbReference type="NCBI Taxonomy" id="1507870"/>
    <lineage>
        <taxon>Eukaryota</taxon>
        <taxon>Fungi</taxon>
        <taxon>Dikarya</taxon>
        <taxon>Ascomycota</taxon>
        <taxon>Pezizomycotina</taxon>
        <taxon>Dothideomycetes</taxon>
        <taxon>Dothideomycetidae</taxon>
        <taxon>Cladosporiales</taxon>
        <taxon>Cladosporiaceae</taxon>
        <taxon>Cryoendolithus</taxon>
    </lineage>
</organism>
<evidence type="ECO:0000313" key="13">
    <source>
        <dbReference type="EMBL" id="OQO06883.1"/>
    </source>
</evidence>
<dbReference type="Proteomes" id="UP000192596">
    <property type="component" value="Unassembled WGS sequence"/>
</dbReference>
<feature type="region of interest" description="Disordered" evidence="8">
    <location>
        <begin position="1911"/>
        <end position="2009"/>
    </location>
</feature>
<keyword evidence="14" id="KW-1185">Reference proteome</keyword>
<dbReference type="STRING" id="1507870.A0A1V8T655"/>
<dbReference type="InterPro" id="IPR041677">
    <property type="entry name" value="DNA2/NAM7_AAA_11"/>
</dbReference>
<protein>
    <recommendedName>
        <fullName evidence="15">UvrD-like helicase ATP-binding domain-containing protein</fullName>
    </recommendedName>
</protein>
<dbReference type="GO" id="GO:0001147">
    <property type="term" value="F:transcription termination site sequence-specific DNA binding"/>
    <property type="evidence" value="ECO:0007669"/>
    <property type="project" value="TreeGrafter"/>
</dbReference>
<evidence type="ECO:0000256" key="6">
    <source>
        <dbReference type="ARBA" id="ARBA00022840"/>
    </source>
</evidence>
<evidence type="ECO:0000259" key="9">
    <source>
        <dbReference type="Pfam" id="PF12726"/>
    </source>
</evidence>
<dbReference type="InterPro" id="IPR047187">
    <property type="entry name" value="SF1_C_Upf1"/>
</dbReference>
<evidence type="ECO:0000259" key="12">
    <source>
        <dbReference type="Pfam" id="PF23576"/>
    </source>
</evidence>
<keyword evidence="7" id="KW-0539">Nucleus</keyword>
<dbReference type="InterPro" id="IPR056474">
    <property type="entry name" value="SEN1_barrel"/>
</dbReference>
<comment type="similarity">
    <text evidence="2">Belongs to the DNA2/NAM7 helicase family.</text>
</comment>
<dbReference type="PANTHER" id="PTHR10887">
    <property type="entry name" value="DNA2/NAM7 HELICASE FAMILY"/>
    <property type="match status" value="1"/>
</dbReference>
<evidence type="ECO:0000259" key="11">
    <source>
        <dbReference type="Pfam" id="PF13087"/>
    </source>
</evidence>
<evidence type="ECO:0000259" key="10">
    <source>
        <dbReference type="Pfam" id="PF13086"/>
    </source>
</evidence>
<dbReference type="InterPro" id="IPR045055">
    <property type="entry name" value="DNA2/NAM7-like"/>
</dbReference>
<comment type="caution">
    <text evidence="13">The sequence shown here is derived from an EMBL/GenBank/DDBJ whole genome shotgun (WGS) entry which is preliminary data.</text>
</comment>
<dbReference type="InterPro" id="IPR027417">
    <property type="entry name" value="P-loop_NTPase"/>
</dbReference>
<dbReference type="EMBL" id="NAJO01000015">
    <property type="protein sequence ID" value="OQO06883.1"/>
    <property type="molecule type" value="Genomic_DNA"/>
</dbReference>
<evidence type="ECO:0000313" key="14">
    <source>
        <dbReference type="Proteomes" id="UP000192596"/>
    </source>
</evidence>
<dbReference type="GO" id="GO:0004386">
    <property type="term" value="F:helicase activity"/>
    <property type="evidence" value="ECO:0007669"/>
    <property type="project" value="UniProtKB-KW"/>
</dbReference>
<dbReference type="PANTHER" id="PTHR10887:SF495">
    <property type="entry name" value="HELICASE SENATAXIN ISOFORM X1-RELATED"/>
    <property type="match status" value="1"/>
</dbReference>
<dbReference type="GO" id="GO:0016787">
    <property type="term" value="F:hydrolase activity"/>
    <property type="evidence" value="ECO:0007669"/>
    <property type="project" value="UniProtKB-KW"/>
</dbReference>
<feature type="domain" description="Helicase SEN1 beta-barrel" evidence="12">
    <location>
        <begin position="1149"/>
        <end position="1246"/>
    </location>
</feature>
<keyword evidence="6" id="KW-0067">ATP-binding</keyword>
<dbReference type="SUPFAM" id="SSF52540">
    <property type="entry name" value="P-loop containing nucleoside triphosphate hydrolases"/>
    <property type="match status" value="1"/>
</dbReference>
<dbReference type="CDD" id="cd18042">
    <property type="entry name" value="DEXXQc_SETX"/>
    <property type="match status" value="1"/>
</dbReference>
<dbReference type="GO" id="GO:0006369">
    <property type="term" value="P:termination of RNA polymerase II transcription"/>
    <property type="evidence" value="ECO:0007669"/>
    <property type="project" value="TreeGrafter"/>
</dbReference>
<dbReference type="Pfam" id="PF23576">
    <property type="entry name" value="SEN1_barrel"/>
    <property type="match status" value="1"/>
</dbReference>
<reference evidence="14" key="1">
    <citation type="submission" date="2017-03" db="EMBL/GenBank/DDBJ databases">
        <title>Genomes of endolithic fungi from Antarctica.</title>
        <authorList>
            <person name="Coleine C."/>
            <person name="Masonjones S."/>
            <person name="Stajich J.E."/>
        </authorList>
    </citation>
    <scope>NUCLEOTIDE SEQUENCE [LARGE SCALE GENOMIC DNA]</scope>
    <source>
        <strain evidence="14">CCFEE 5527</strain>
    </source>
</reference>
<evidence type="ECO:0000256" key="2">
    <source>
        <dbReference type="ARBA" id="ARBA00007913"/>
    </source>
</evidence>
<dbReference type="CDD" id="cd18808">
    <property type="entry name" value="SF1_C_Upf1"/>
    <property type="match status" value="1"/>
</dbReference>
<dbReference type="OrthoDB" id="6513042at2759"/>
<dbReference type="GO" id="GO:0016604">
    <property type="term" value="C:nuclear body"/>
    <property type="evidence" value="ECO:0007669"/>
    <property type="project" value="TreeGrafter"/>
</dbReference>
<evidence type="ECO:0000256" key="4">
    <source>
        <dbReference type="ARBA" id="ARBA00022801"/>
    </source>
</evidence>
<proteinExistence type="inferred from homology"/>
<dbReference type="Pfam" id="PF12726">
    <property type="entry name" value="SEN1_N"/>
    <property type="match status" value="1"/>
</dbReference>
<evidence type="ECO:0000256" key="8">
    <source>
        <dbReference type="SAM" id="MobiDB-lite"/>
    </source>
</evidence>
<evidence type="ECO:0000256" key="1">
    <source>
        <dbReference type="ARBA" id="ARBA00004123"/>
    </source>
</evidence>
<dbReference type="Pfam" id="PF13087">
    <property type="entry name" value="AAA_12"/>
    <property type="match status" value="1"/>
</dbReference>
<dbReference type="Gene3D" id="3.40.50.300">
    <property type="entry name" value="P-loop containing nucleotide triphosphate hydrolases"/>
    <property type="match status" value="2"/>
</dbReference>
<gene>
    <name evidence="13" type="ORF">B0A48_07449</name>
</gene>
<dbReference type="InParanoid" id="A0A1V8T655"/>
<comment type="subcellular location">
    <subcellularLocation>
        <location evidence="1">Nucleus</location>
    </subcellularLocation>
</comment>
<feature type="domain" description="Helicase Sen1 N-terminal" evidence="9">
    <location>
        <begin position="90"/>
        <end position="805"/>
    </location>
</feature>
<feature type="domain" description="DNA2/NAM7 helicase-like C-terminal" evidence="11">
    <location>
        <begin position="1594"/>
        <end position="1790"/>
    </location>
</feature>
<keyword evidence="3" id="KW-0547">Nucleotide-binding</keyword>
<dbReference type="InterPro" id="IPR024481">
    <property type="entry name" value="Helicase_Sen1_N"/>
</dbReference>
<dbReference type="FunFam" id="3.40.50.300:FF:000326">
    <property type="entry name" value="P-loop containing nucleoside triphosphate hydrolase"/>
    <property type="match status" value="1"/>
</dbReference>
<dbReference type="GO" id="GO:0005524">
    <property type="term" value="F:ATP binding"/>
    <property type="evidence" value="ECO:0007669"/>
    <property type="project" value="UniProtKB-KW"/>
</dbReference>
<evidence type="ECO:0000256" key="5">
    <source>
        <dbReference type="ARBA" id="ARBA00022806"/>
    </source>
</evidence>